<gene>
    <name evidence="1" type="ORF">Ssi02_54610</name>
</gene>
<name>A0A919RJY2_9ACTN</name>
<evidence type="ECO:0000313" key="2">
    <source>
        <dbReference type="Proteomes" id="UP000606172"/>
    </source>
</evidence>
<sequence>MHALVGGTSFVPTEDGWLVHTPQEDFLTIELDAAHAAPLSELLSGDGPDAAELLEVLGREGVLAAPAPPRPEGDVVVCGEGPLFQVLPALLADVGLPVRSLPLAAPPAVGELEALTGVAVLVVVASRLLDARLREVDEHCRARRLPWHLGFAEGRRWYTGPFHTGPGTPSYRDLRLRRLAASPWPQELAAYWSWLDAGGLPQPDPAAPIGACTAAALITADLRAFLHGETPNGVGAHMGADPATGEVRRHTVMAVPGDLLMLKAP</sequence>
<dbReference type="Proteomes" id="UP000606172">
    <property type="component" value="Unassembled WGS sequence"/>
</dbReference>
<evidence type="ECO:0000313" key="1">
    <source>
        <dbReference type="EMBL" id="GII95230.1"/>
    </source>
</evidence>
<dbReference type="AlphaFoldDB" id="A0A919RJY2"/>
<dbReference type="RefSeq" id="WP_204030310.1">
    <property type="nucleotide sequence ID" value="NZ_BOOW01000034.1"/>
</dbReference>
<reference evidence="1" key="1">
    <citation type="submission" date="2021-01" db="EMBL/GenBank/DDBJ databases">
        <title>Whole genome shotgun sequence of Sinosporangium siamense NBRC 109515.</title>
        <authorList>
            <person name="Komaki H."/>
            <person name="Tamura T."/>
        </authorList>
    </citation>
    <scope>NUCLEOTIDE SEQUENCE</scope>
    <source>
        <strain evidence="1">NBRC 109515</strain>
    </source>
</reference>
<protein>
    <submittedName>
        <fullName evidence="1">Uncharacterized protein</fullName>
    </submittedName>
</protein>
<comment type="caution">
    <text evidence="1">The sequence shown here is derived from an EMBL/GenBank/DDBJ whole genome shotgun (WGS) entry which is preliminary data.</text>
</comment>
<keyword evidence="2" id="KW-1185">Reference proteome</keyword>
<accession>A0A919RJY2</accession>
<proteinExistence type="predicted"/>
<dbReference type="Gene3D" id="3.40.50.720">
    <property type="entry name" value="NAD(P)-binding Rossmann-like Domain"/>
    <property type="match status" value="1"/>
</dbReference>
<dbReference type="EMBL" id="BOOW01000034">
    <property type="protein sequence ID" value="GII95230.1"/>
    <property type="molecule type" value="Genomic_DNA"/>
</dbReference>
<organism evidence="1 2">
    <name type="scientific">Sinosporangium siamense</name>
    <dbReference type="NCBI Taxonomy" id="1367973"/>
    <lineage>
        <taxon>Bacteria</taxon>
        <taxon>Bacillati</taxon>
        <taxon>Actinomycetota</taxon>
        <taxon>Actinomycetes</taxon>
        <taxon>Streptosporangiales</taxon>
        <taxon>Streptosporangiaceae</taxon>
        <taxon>Sinosporangium</taxon>
    </lineage>
</organism>